<evidence type="ECO:0000313" key="1">
    <source>
        <dbReference type="EMBL" id="GGD86753.1"/>
    </source>
</evidence>
<gene>
    <name evidence="1" type="ORF">GCM10007269_32050</name>
</gene>
<organism evidence="1 2">
    <name type="scientific">Microbacterium murale</name>
    <dbReference type="NCBI Taxonomy" id="1081040"/>
    <lineage>
        <taxon>Bacteria</taxon>
        <taxon>Bacillati</taxon>
        <taxon>Actinomycetota</taxon>
        <taxon>Actinomycetes</taxon>
        <taxon>Micrococcales</taxon>
        <taxon>Microbacteriaceae</taxon>
        <taxon>Microbacterium</taxon>
    </lineage>
</organism>
<proteinExistence type="predicted"/>
<sequence>MASLRSVSQELSVEANQVGVRDVDLLIGAATWDRRCMALTEISLPSAVPYALLLRYQNRGVSGRVDEHEVVLFETMMAVADNPPIVLDVDSADLVSAWLAVRRSVSSIYESLGRPLRIAIDLNSVPRYVALSLLGFGARTGLIDTYSAVYTAARRYETTSGPAAFTEGTWIPRAIPTLGDGASPSARSVMVIAGGFEGEHTRRLVNALEPDRVLVALSTGIDEQHERAARRASAGVAEEYLVDKDGVLYLPSNDMSGCLEVLERALAPIIADPEDPAAVSFVLCGTKVAALAMALYAIEHPVAQVYYSDPERRLESSAAEIAWYTVVRVRL</sequence>
<name>A0ABQ1S0V5_9MICO</name>
<dbReference type="Proteomes" id="UP000629365">
    <property type="component" value="Unassembled WGS sequence"/>
</dbReference>
<protein>
    <recommendedName>
        <fullName evidence="3">SMODS-associated and fused to various effectors domain-containing protein</fullName>
    </recommendedName>
</protein>
<keyword evidence="2" id="KW-1185">Reference proteome</keyword>
<dbReference type="EMBL" id="BMCM01000006">
    <property type="protein sequence ID" value="GGD86753.1"/>
    <property type="molecule type" value="Genomic_DNA"/>
</dbReference>
<comment type="caution">
    <text evidence="1">The sequence shown here is derived from an EMBL/GenBank/DDBJ whole genome shotgun (WGS) entry which is preliminary data.</text>
</comment>
<evidence type="ECO:0008006" key="3">
    <source>
        <dbReference type="Google" id="ProtNLM"/>
    </source>
</evidence>
<reference evidence="2" key="1">
    <citation type="journal article" date="2019" name="Int. J. Syst. Evol. Microbiol.">
        <title>The Global Catalogue of Microorganisms (GCM) 10K type strain sequencing project: providing services to taxonomists for standard genome sequencing and annotation.</title>
        <authorList>
            <consortium name="The Broad Institute Genomics Platform"/>
            <consortium name="The Broad Institute Genome Sequencing Center for Infectious Disease"/>
            <person name="Wu L."/>
            <person name="Ma J."/>
        </authorList>
    </citation>
    <scope>NUCLEOTIDE SEQUENCE [LARGE SCALE GENOMIC DNA]</scope>
    <source>
        <strain evidence="2">CCM 7640</strain>
    </source>
</reference>
<accession>A0ABQ1S0V5</accession>
<evidence type="ECO:0000313" key="2">
    <source>
        <dbReference type="Proteomes" id="UP000629365"/>
    </source>
</evidence>